<dbReference type="EMBL" id="FNCG01000020">
    <property type="protein sequence ID" value="SDI41203.1"/>
    <property type="molecule type" value="Genomic_DNA"/>
</dbReference>
<proteinExistence type="predicted"/>
<reference evidence="2" key="1">
    <citation type="submission" date="2016-10" db="EMBL/GenBank/DDBJ databases">
        <authorList>
            <person name="Varghese N."/>
            <person name="Submissions S."/>
        </authorList>
    </citation>
    <scope>NUCLEOTIDE SEQUENCE [LARGE SCALE GENOMIC DNA]</scope>
    <source>
        <strain evidence="2">Gh-67</strain>
    </source>
</reference>
<dbReference type="STRING" id="551996.SAMN05192573_12068"/>
<accession>A0A1G8KCT8</accession>
<evidence type="ECO:0000313" key="2">
    <source>
        <dbReference type="Proteomes" id="UP000199705"/>
    </source>
</evidence>
<dbReference type="AlphaFoldDB" id="A0A1G8KCT8"/>
<gene>
    <name evidence="1" type="ORF">SAMN05192573_12068</name>
</gene>
<protein>
    <submittedName>
        <fullName evidence="1">Uncharacterized protein</fullName>
    </submittedName>
</protein>
<name>A0A1G8KCT8_9SPHI</name>
<dbReference type="Proteomes" id="UP000199705">
    <property type="component" value="Unassembled WGS sequence"/>
</dbReference>
<dbReference type="RefSeq" id="WP_091174859.1">
    <property type="nucleotide sequence ID" value="NZ_FNCG01000020.1"/>
</dbReference>
<evidence type="ECO:0000313" key="1">
    <source>
        <dbReference type="EMBL" id="SDI41203.1"/>
    </source>
</evidence>
<sequence length="161" mass="17876">MQSRKKNIFIAIGFLLIIVIFKNTTFSYNKTEGSYSVMANWPEGFRKDSAISAKGSKGDLSVIVLFKKDTLYKEINKAAPIIINVNSLETGPLWVPFYKSIDYTAVGNLNDIQSKAPVQLTTMGHVSLTGNYSSKQAIAMINKAVAESFVNEIKNHFYPAQ</sequence>
<organism evidence="1 2">
    <name type="scientific">Mucilaginibacter gossypii</name>
    <dbReference type="NCBI Taxonomy" id="551996"/>
    <lineage>
        <taxon>Bacteria</taxon>
        <taxon>Pseudomonadati</taxon>
        <taxon>Bacteroidota</taxon>
        <taxon>Sphingobacteriia</taxon>
        <taxon>Sphingobacteriales</taxon>
        <taxon>Sphingobacteriaceae</taxon>
        <taxon>Mucilaginibacter</taxon>
    </lineage>
</organism>
<keyword evidence="2" id="KW-1185">Reference proteome</keyword>